<accession>A0ACA9RYB4</accession>
<reference evidence="1" key="1">
    <citation type="submission" date="2021-06" db="EMBL/GenBank/DDBJ databases">
        <authorList>
            <person name="Kallberg Y."/>
            <person name="Tangrot J."/>
            <person name="Rosling A."/>
        </authorList>
    </citation>
    <scope>NUCLEOTIDE SEQUENCE</scope>
    <source>
        <strain evidence="1">MA461A</strain>
    </source>
</reference>
<protein>
    <submittedName>
        <fullName evidence="1">26153_t:CDS:1</fullName>
    </submittedName>
</protein>
<organism evidence="1 2">
    <name type="scientific">Racocetra persica</name>
    <dbReference type="NCBI Taxonomy" id="160502"/>
    <lineage>
        <taxon>Eukaryota</taxon>
        <taxon>Fungi</taxon>
        <taxon>Fungi incertae sedis</taxon>
        <taxon>Mucoromycota</taxon>
        <taxon>Glomeromycotina</taxon>
        <taxon>Glomeromycetes</taxon>
        <taxon>Diversisporales</taxon>
        <taxon>Gigasporaceae</taxon>
        <taxon>Racocetra</taxon>
    </lineage>
</organism>
<keyword evidence="2" id="KW-1185">Reference proteome</keyword>
<sequence length="64" mass="7047">MLPSELLVQIVSVGKREVEGDKGEEVGVETNLTPKQSKRTSLGDCAKVKLEMGLLEHFNSTKFD</sequence>
<evidence type="ECO:0000313" key="1">
    <source>
        <dbReference type="EMBL" id="CAG8817650.1"/>
    </source>
</evidence>
<dbReference type="EMBL" id="CAJVQC010080060">
    <property type="protein sequence ID" value="CAG8817650.1"/>
    <property type="molecule type" value="Genomic_DNA"/>
</dbReference>
<proteinExistence type="predicted"/>
<dbReference type="Proteomes" id="UP000789920">
    <property type="component" value="Unassembled WGS sequence"/>
</dbReference>
<evidence type="ECO:0000313" key="2">
    <source>
        <dbReference type="Proteomes" id="UP000789920"/>
    </source>
</evidence>
<name>A0ACA9RYB4_9GLOM</name>
<comment type="caution">
    <text evidence="1">The sequence shown here is derived from an EMBL/GenBank/DDBJ whole genome shotgun (WGS) entry which is preliminary data.</text>
</comment>
<feature type="non-terminal residue" evidence="1">
    <location>
        <position position="64"/>
    </location>
</feature>
<gene>
    <name evidence="1" type="ORF">RPERSI_LOCUS24736</name>
</gene>